<feature type="transmembrane region" description="Helical" evidence="1">
    <location>
        <begin position="48"/>
        <end position="66"/>
    </location>
</feature>
<feature type="transmembrane region" description="Helical" evidence="1">
    <location>
        <begin position="15"/>
        <end position="36"/>
    </location>
</feature>
<gene>
    <name evidence="2" type="ORF">F9C07_2134255</name>
</gene>
<organism evidence="2 3">
    <name type="scientific">Aspergillus flavus (strain ATCC 200026 / FGSC A1120 / IAM 13836 / NRRL 3357 / JCM 12722 / SRRC 167)</name>
    <dbReference type="NCBI Taxonomy" id="332952"/>
    <lineage>
        <taxon>Eukaryota</taxon>
        <taxon>Fungi</taxon>
        <taxon>Dikarya</taxon>
        <taxon>Ascomycota</taxon>
        <taxon>Pezizomycotina</taxon>
        <taxon>Eurotiomycetes</taxon>
        <taxon>Eurotiomycetidae</taxon>
        <taxon>Eurotiales</taxon>
        <taxon>Aspergillaceae</taxon>
        <taxon>Aspergillus</taxon>
        <taxon>Aspergillus subgen. Circumdati</taxon>
    </lineage>
</organism>
<keyword evidence="1" id="KW-1133">Transmembrane helix</keyword>
<dbReference type="AlphaFoldDB" id="A0A7U2MNN9"/>
<accession>A0A7U2MNN9</accession>
<dbReference type="VEuPathDB" id="FungiDB:F9C07_2134255"/>
<dbReference type="EMBL" id="CP044619">
    <property type="protein sequence ID" value="QRD87167.1"/>
    <property type="molecule type" value="Genomic_DNA"/>
</dbReference>
<keyword evidence="1" id="KW-0472">Membrane</keyword>
<proteinExistence type="predicted"/>
<sequence>MAGFSIPAIQQSGNYYFSLFSFYFLLLFAFSFTLLFRQMKTPGGALPIYVPIFHSYSLAQITFYIIPTSGITMSGVNRGNKST</sequence>
<keyword evidence="3" id="KW-1185">Reference proteome</keyword>
<dbReference type="Proteomes" id="UP000596276">
    <property type="component" value="Chromosome 1"/>
</dbReference>
<protein>
    <submittedName>
        <fullName evidence="2">Uncharacterized protein</fullName>
    </submittedName>
</protein>
<name>A0A7U2MNN9_ASPFN</name>
<keyword evidence="1" id="KW-0812">Transmembrane</keyword>
<evidence type="ECO:0000313" key="2">
    <source>
        <dbReference type="EMBL" id="QRD87167.1"/>
    </source>
</evidence>
<evidence type="ECO:0000256" key="1">
    <source>
        <dbReference type="SAM" id="Phobius"/>
    </source>
</evidence>
<evidence type="ECO:0000313" key="3">
    <source>
        <dbReference type="Proteomes" id="UP000596276"/>
    </source>
</evidence>
<reference evidence="3" key="1">
    <citation type="journal article" date="2021" name="G3 (Bethesda)">
        <title>Chromosome assembled and annotated genome sequence of Aspergillus flavus NRRL 3357.</title>
        <authorList>
            <person name="Skerker J.M."/>
            <person name="Pianalto K.M."/>
            <person name="Mondo S.J."/>
            <person name="Yang K."/>
            <person name="Arkin A.P."/>
            <person name="Keller N.P."/>
            <person name="Grigoriev I.V."/>
            <person name="Louise Glass N.L."/>
        </authorList>
    </citation>
    <scope>NUCLEOTIDE SEQUENCE [LARGE SCALE GENOMIC DNA]</scope>
    <source>
        <strain evidence="3">ATCC 200026 / FGSC A1120 / IAM 13836 / NRRL 3357 / JCM 12722 / SRRC 167</strain>
    </source>
</reference>